<dbReference type="AlphaFoldDB" id="A0A3S9XAR2"/>
<reference evidence="3" key="1">
    <citation type="submission" date="2018-06" db="EMBL/GenBank/DDBJ databases">
        <title>Complete genome of Pseudomonas insecticola strain QZS01.</title>
        <authorList>
            <person name="Wang J."/>
            <person name="Su Q."/>
        </authorList>
    </citation>
    <scope>NUCLEOTIDE SEQUENCE [LARGE SCALE GENOMIC DNA]</scope>
    <source>
        <strain evidence="3">QZS01</strain>
    </source>
</reference>
<proteinExistence type="predicted"/>
<gene>
    <name evidence="2" type="ORF">DM558_01455</name>
</gene>
<sequence>MKDYIVQSKLPACCIKEFLGSINSIKIDQIVVEGNLEALVDLKRNLLAIGTLTYGYLVQIVVMMQSSLHI</sequence>
<organism evidence="2 3">
    <name type="scientific">Entomomonas moraniae</name>
    <dbReference type="NCBI Taxonomy" id="2213226"/>
    <lineage>
        <taxon>Bacteria</taxon>
        <taxon>Pseudomonadati</taxon>
        <taxon>Pseudomonadota</taxon>
        <taxon>Gammaproteobacteria</taxon>
        <taxon>Pseudomonadales</taxon>
        <taxon>Pseudomonadaceae</taxon>
        <taxon>Entomomonas</taxon>
    </lineage>
</organism>
<dbReference type="Proteomes" id="UP000273143">
    <property type="component" value="Chromosome"/>
</dbReference>
<feature type="transmembrane region" description="Helical" evidence="1">
    <location>
        <begin position="46"/>
        <end position="64"/>
    </location>
</feature>
<keyword evidence="3" id="KW-1185">Reference proteome</keyword>
<keyword evidence="1" id="KW-1133">Transmembrane helix</keyword>
<name>A0A3S9XAR2_9GAMM</name>
<dbReference type="EMBL" id="CP029822">
    <property type="protein sequence ID" value="AZS49522.1"/>
    <property type="molecule type" value="Genomic_DNA"/>
</dbReference>
<evidence type="ECO:0000256" key="1">
    <source>
        <dbReference type="SAM" id="Phobius"/>
    </source>
</evidence>
<accession>A0A3S9XAR2</accession>
<keyword evidence="1" id="KW-0812">Transmembrane</keyword>
<dbReference type="KEGG" id="emo:DM558_01455"/>
<keyword evidence="1" id="KW-0472">Membrane</keyword>
<protein>
    <submittedName>
        <fullName evidence="2">Uncharacterized protein</fullName>
    </submittedName>
</protein>
<evidence type="ECO:0000313" key="3">
    <source>
        <dbReference type="Proteomes" id="UP000273143"/>
    </source>
</evidence>
<evidence type="ECO:0000313" key="2">
    <source>
        <dbReference type="EMBL" id="AZS49522.1"/>
    </source>
</evidence>